<dbReference type="InterPro" id="IPR023393">
    <property type="entry name" value="START-like_dom_sf"/>
</dbReference>
<protein>
    <submittedName>
        <fullName evidence="1">SRPBCC domain-containing protein</fullName>
    </submittedName>
</protein>
<dbReference type="Gene3D" id="3.30.530.20">
    <property type="match status" value="1"/>
</dbReference>
<proteinExistence type="predicted"/>
<dbReference type="CDD" id="cd07822">
    <property type="entry name" value="SRPBCC_4"/>
    <property type="match status" value="1"/>
</dbReference>
<organism evidence="1 2">
    <name type="scientific">Streptosporangium amethystogenes subsp. fukuiense</name>
    <dbReference type="NCBI Taxonomy" id="698418"/>
    <lineage>
        <taxon>Bacteria</taxon>
        <taxon>Bacillati</taxon>
        <taxon>Actinomycetota</taxon>
        <taxon>Actinomycetes</taxon>
        <taxon>Streptosporangiales</taxon>
        <taxon>Streptosporangiaceae</taxon>
        <taxon>Streptosporangium</taxon>
    </lineage>
</organism>
<keyword evidence="2" id="KW-1185">Reference proteome</keyword>
<dbReference type="EMBL" id="JBHTEE010000001">
    <property type="protein sequence ID" value="MFC7605579.1"/>
    <property type="molecule type" value="Genomic_DNA"/>
</dbReference>
<gene>
    <name evidence="1" type="ORF">ACFQVD_36315</name>
</gene>
<accession>A0ABW2TB11</accession>
<name>A0ABW2TB11_9ACTN</name>
<reference evidence="2" key="1">
    <citation type="journal article" date="2019" name="Int. J. Syst. Evol. Microbiol.">
        <title>The Global Catalogue of Microorganisms (GCM) 10K type strain sequencing project: providing services to taxonomists for standard genome sequencing and annotation.</title>
        <authorList>
            <consortium name="The Broad Institute Genomics Platform"/>
            <consortium name="The Broad Institute Genome Sequencing Center for Infectious Disease"/>
            <person name="Wu L."/>
            <person name="Ma J."/>
        </authorList>
    </citation>
    <scope>NUCLEOTIDE SEQUENCE [LARGE SCALE GENOMIC DNA]</scope>
    <source>
        <strain evidence="2">JCM 10083</strain>
    </source>
</reference>
<evidence type="ECO:0000313" key="2">
    <source>
        <dbReference type="Proteomes" id="UP001596514"/>
    </source>
</evidence>
<comment type="caution">
    <text evidence="1">The sequence shown here is derived from an EMBL/GenBank/DDBJ whole genome shotgun (WGS) entry which is preliminary data.</text>
</comment>
<dbReference type="Proteomes" id="UP001596514">
    <property type="component" value="Unassembled WGS sequence"/>
</dbReference>
<dbReference type="SUPFAM" id="SSF55961">
    <property type="entry name" value="Bet v1-like"/>
    <property type="match status" value="1"/>
</dbReference>
<sequence length="171" mass="19425">MKILYAGPPIERLHEEYAKKGRLDENAPVKSSTSIVIDAPAEKVWKLLADMNGWPEWRSDAYVVELGEMKPDATFRWNIRGSAIRSTFAVVEPERELTWTGVAMGYIKAIDRMRLDATENGRTRVTIEESMSGPLLTLFYSSAKLREGHEDMLRMLKTAAEGRRIADARPR</sequence>
<evidence type="ECO:0000313" key="1">
    <source>
        <dbReference type="EMBL" id="MFC7605579.1"/>
    </source>
</evidence>
<dbReference type="InterPro" id="IPR019587">
    <property type="entry name" value="Polyketide_cyclase/dehydratase"/>
</dbReference>
<dbReference type="Pfam" id="PF10604">
    <property type="entry name" value="Polyketide_cyc2"/>
    <property type="match status" value="1"/>
</dbReference>
<dbReference type="RefSeq" id="WP_343965607.1">
    <property type="nucleotide sequence ID" value="NZ_BAAAGK010000034.1"/>
</dbReference>